<dbReference type="InterPro" id="IPR025587">
    <property type="entry name" value="DUF4351"/>
</dbReference>
<sequence length="85" mass="9901">MTMEDSTTYQEIFEKGVQMGLEKRMAQENRQLYQKVLLRQGTKRFGDPTPEIAAALEQITDLNRLDHLAERMLDATGWEDLLRSE</sequence>
<evidence type="ECO:0000259" key="1">
    <source>
        <dbReference type="Pfam" id="PF14261"/>
    </source>
</evidence>
<evidence type="ECO:0000313" key="3">
    <source>
        <dbReference type="Proteomes" id="UP000503447"/>
    </source>
</evidence>
<dbReference type="EMBL" id="CP053452">
    <property type="protein sequence ID" value="QJW99171.1"/>
    <property type="molecule type" value="Genomic_DNA"/>
</dbReference>
<reference evidence="3" key="1">
    <citation type="submission" date="2020-05" db="EMBL/GenBank/DDBJ databases">
        <title>Frigoriglobus tundricola gen. nov., sp. nov., a psychrotolerant cellulolytic planctomycete of the family Gemmataceae with two divergent copies of 16S rRNA gene.</title>
        <authorList>
            <person name="Kulichevskaya I.S."/>
            <person name="Ivanova A.A."/>
            <person name="Naumoff D.G."/>
            <person name="Beletsky A.V."/>
            <person name="Rijpstra W.I.C."/>
            <person name="Sinninghe Damste J.S."/>
            <person name="Mardanov A.V."/>
            <person name="Ravin N.V."/>
            <person name="Dedysh S.N."/>
        </authorList>
    </citation>
    <scope>NUCLEOTIDE SEQUENCE [LARGE SCALE GENOMIC DNA]</scope>
    <source>
        <strain evidence="3">PL17</strain>
    </source>
</reference>
<proteinExistence type="predicted"/>
<protein>
    <recommendedName>
        <fullName evidence="1">DUF4351 domain-containing protein</fullName>
    </recommendedName>
</protein>
<dbReference type="Pfam" id="PF14261">
    <property type="entry name" value="DUF4351"/>
    <property type="match status" value="1"/>
</dbReference>
<evidence type="ECO:0000313" key="2">
    <source>
        <dbReference type="EMBL" id="QJW99171.1"/>
    </source>
</evidence>
<feature type="domain" description="DUF4351" evidence="1">
    <location>
        <begin position="31"/>
        <end position="81"/>
    </location>
</feature>
<dbReference type="AlphaFoldDB" id="A0A6M5Z174"/>
<name>A0A6M5Z174_9BACT</name>
<dbReference type="KEGG" id="ftj:FTUN_6771"/>
<organism evidence="2 3">
    <name type="scientific">Frigoriglobus tundricola</name>
    <dbReference type="NCBI Taxonomy" id="2774151"/>
    <lineage>
        <taxon>Bacteria</taxon>
        <taxon>Pseudomonadati</taxon>
        <taxon>Planctomycetota</taxon>
        <taxon>Planctomycetia</taxon>
        <taxon>Gemmatales</taxon>
        <taxon>Gemmataceae</taxon>
        <taxon>Frigoriglobus</taxon>
    </lineage>
</organism>
<accession>A0A6M5Z174</accession>
<gene>
    <name evidence="2" type="ORF">FTUN_6771</name>
</gene>
<keyword evidence="3" id="KW-1185">Reference proteome</keyword>
<dbReference type="Proteomes" id="UP000503447">
    <property type="component" value="Chromosome"/>
</dbReference>